<reference evidence="1 2" key="2">
    <citation type="submission" date="2018-11" db="EMBL/GenBank/DDBJ databases">
        <authorList>
            <consortium name="Pathogen Informatics"/>
        </authorList>
    </citation>
    <scope>NUCLEOTIDE SEQUENCE [LARGE SCALE GENOMIC DNA]</scope>
    <source>
        <strain evidence="1 2">MHpl1</strain>
    </source>
</reference>
<protein>
    <submittedName>
        <fullName evidence="3">EF-hand domain-containing protein</fullName>
    </submittedName>
</protein>
<organism evidence="3">
    <name type="scientific">Haemonchus placei</name>
    <name type="common">Barber's pole worm</name>
    <dbReference type="NCBI Taxonomy" id="6290"/>
    <lineage>
        <taxon>Eukaryota</taxon>
        <taxon>Metazoa</taxon>
        <taxon>Ecdysozoa</taxon>
        <taxon>Nematoda</taxon>
        <taxon>Chromadorea</taxon>
        <taxon>Rhabditida</taxon>
        <taxon>Rhabditina</taxon>
        <taxon>Rhabditomorpha</taxon>
        <taxon>Strongyloidea</taxon>
        <taxon>Trichostrongylidae</taxon>
        <taxon>Haemonchus</taxon>
    </lineage>
</organism>
<dbReference type="Proteomes" id="UP000268014">
    <property type="component" value="Unassembled WGS sequence"/>
</dbReference>
<name>A0A0N4WNN5_HAEPC</name>
<sequence>MGWLLEMRSAAGRATPLSQTFDSVRQAFLRIDVDGQVRIDEDTYAADAYRVPCSKEQFVSTPNTACSKRCLLVSVDPMKSYLIFLACITDLRYTLPMQAVVD</sequence>
<evidence type="ECO:0000313" key="2">
    <source>
        <dbReference type="Proteomes" id="UP000268014"/>
    </source>
</evidence>
<gene>
    <name evidence="1" type="ORF">HPLM_LOCUS12903</name>
</gene>
<keyword evidence="2" id="KW-1185">Reference proteome</keyword>
<dbReference type="EMBL" id="UZAF01018015">
    <property type="protein sequence ID" value="VDO47094.1"/>
    <property type="molecule type" value="Genomic_DNA"/>
</dbReference>
<dbReference type="AlphaFoldDB" id="A0A0N4WNN5"/>
<evidence type="ECO:0000313" key="1">
    <source>
        <dbReference type="EMBL" id="VDO47094.1"/>
    </source>
</evidence>
<accession>A0A0N4WNN5</accession>
<evidence type="ECO:0000313" key="3">
    <source>
        <dbReference type="WBParaSite" id="HPLM_0001291101-mRNA-1"/>
    </source>
</evidence>
<dbReference type="WBParaSite" id="HPLM_0001291101-mRNA-1">
    <property type="protein sequence ID" value="HPLM_0001291101-mRNA-1"/>
    <property type="gene ID" value="HPLM_0001291101"/>
</dbReference>
<proteinExistence type="predicted"/>
<reference evidence="3" key="1">
    <citation type="submission" date="2017-02" db="UniProtKB">
        <authorList>
            <consortium name="WormBaseParasite"/>
        </authorList>
    </citation>
    <scope>IDENTIFICATION</scope>
</reference>